<feature type="compositionally biased region" description="Acidic residues" evidence="1">
    <location>
        <begin position="25"/>
        <end position="42"/>
    </location>
</feature>
<dbReference type="STRING" id="1561998.A0A1I7TYW6"/>
<protein>
    <submittedName>
        <fullName evidence="3">HMG box domain-containing protein</fullName>
    </submittedName>
</protein>
<dbReference type="WBParaSite" id="Csp11.Scaffold629.g13173.t1">
    <property type="protein sequence ID" value="Csp11.Scaffold629.g13173.t1"/>
    <property type="gene ID" value="Csp11.Scaffold629.g13173"/>
</dbReference>
<dbReference type="Proteomes" id="UP000095282">
    <property type="component" value="Unplaced"/>
</dbReference>
<keyword evidence="2" id="KW-1185">Reference proteome</keyword>
<organism evidence="2 3">
    <name type="scientific">Caenorhabditis tropicalis</name>
    <dbReference type="NCBI Taxonomy" id="1561998"/>
    <lineage>
        <taxon>Eukaryota</taxon>
        <taxon>Metazoa</taxon>
        <taxon>Ecdysozoa</taxon>
        <taxon>Nematoda</taxon>
        <taxon>Chromadorea</taxon>
        <taxon>Rhabditida</taxon>
        <taxon>Rhabditina</taxon>
        <taxon>Rhabditomorpha</taxon>
        <taxon>Rhabditoidea</taxon>
        <taxon>Rhabditidae</taxon>
        <taxon>Peloderinae</taxon>
        <taxon>Caenorhabditis</taxon>
    </lineage>
</organism>
<feature type="region of interest" description="Disordered" evidence="1">
    <location>
        <begin position="1"/>
        <end position="52"/>
    </location>
</feature>
<accession>A0A1I7TYW6</accession>
<evidence type="ECO:0000313" key="2">
    <source>
        <dbReference type="Proteomes" id="UP000095282"/>
    </source>
</evidence>
<sequence length="302" mass="35555">MGKRKNNTFELRTPKKEKRPASDSSDSEQEDEEEQNGIETEVEESKVEDSKELTYEPDEFRVLAESFHEFVNFKQANKNVVRQIEKLITEWANDRDEMIDPSLFYADYRKYLQKATRQKNFQLGDCAHAILSFVGGEKSLSEFKSLPEKPPQRLQMYNKIKNIHIGGVSAAHMKKAHKTMAEDPEGVEEADKMIREYTRQYIPRLKEFIDKHPNLTEEQTNAIKRQMKLAGKKTEVKEPSQKTPKKRVIKKEAETPFSLFCRTKNEKYRDLSDEEREQKLRKKFEKLPKEMRDLFESLALNI</sequence>
<proteinExistence type="predicted"/>
<evidence type="ECO:0000256" key="1">
    <source>
        <dbReference type="SAM" id="MobiDB-lite"/>
    </source>
</evidence>
<reference evidence="3" key="1">
    <citation type="submission" date="2016-11" db="UniProtKB">
        <authorList>
            <consortium name="WormBaseParasite"/>
        </authorList>
    </citation>
    <scope>IDENTIFICATION</scope>
</reference>
<dbReference type="AlphaFoldDB" id="A0A1I7TYW6"/>
<name>A0A1I7TYW6_9PELO</name>
<evidence type="ECO:0000313" key="3">
    <source>
        <dbReference type="WBParaSite" id="Csp11.Scaffold629.g13173.t1"/>
    </source>
</evidence>
<dbReference type="eggNOG" id="KOG0381">
    <property type="taxonomic scope" value="Eukaryota"/>
</dbReference>
<feature type="compositionally biased region" description="Basic and acidic residues" evidence="1">
    <location>
        <begin position="43"/>
        <end position="52"/>
    </location>
</feature>